<feature type="chain" id="PRO_5034484966" evidence="1">
    <location>
        <begin position="24"/>
        <end position="382"/>
    </location>
</feature>
<evidence type="ECO:0000313" key="3">
    <source>
        <dbReference type="EMBL" id="KAF4313489.1"/>
    </source>
</evidence>
<keyword evidence="4" id="KW-1185">Reference proteome</keyword>
<dbReference type="GO" id="GO:0004553">
    <property type="term" value="F:hydrolase activity, hydrolyzing O-glycosyl compounds"/>
    <property type="evidence" value="ECO:0007669"/>
    <property type="project" value="InterPro"/>
</dbReference>
<dbReference type="AlphaFoldDB" id="A0A8H4J7R7"/>
<feature type="domain" description="GH16" evidence="2">
    <location>
        <begin position="21"/>
        <end position="340"/>
    </location>
</feature>
<dbReference type="OrthoDB" id="192832at2759"/>
<keyword evidence="1" id="KW-0732">Signal</keyword>
<dbReference type="SUPFAM" id="SSF49899">
    <property type="entry name" value="Concanavalin A-like lectins/glucanases"/>
    <property type="match status" value="1"/>
</dbReference>
<evidence type="ECO:0000313" key="4">
    <source>
        <dbReference type="Proteomes" id="UP000572817"/>
    </source>
</evidence>
<evidence type="ECO:0000259" key="2">
    <source>
        <dbReference type="PROSITE" id="PS51762"/>
    </source>
</evidence>
<dbReference type="Pfam" id="PF26113">
    <property type="entry name" value="GH16_XgeA"/>
    <property type="match status" value="1"/>
</dbReference>
<dbReference type="Gene3D" id="2.60.120.200">
    <property type="match status" value="1"/>
</dbReference>
<comment type="caution">
    <text evidence="3">The sequence shown here is derived from an EMBL/GenBank/DDBJ whole genome shotgun (WGS) entry which is preliminary data.</text>
</comment>
<dbReference type="Proteomes" id="UP000572817">
    <property type="component" value="Unassembled WGS sequence"/>
</dbReference>
<name>A0A8H4J7R7_9PEZI</name>
<reference evidence="3" key="1">
    <citation type="submission" date="2020-04" db="EMBL/GenBank/DDBJ databases">
        <title>Genome Assembly and Annotation of Botryosphaeria dothidea sdau 11-99, a Latent Pathogen of Apple Fruit Ring Rot in China.</title>
        <authorList>
            <person name="Yu C."/>
            <person name="Diao Y."/>
            <person name="Lu Q."/>
            <person name="Zhao J."/>
            <person name="Cui S."/>
            <person name="Peng C."/>
            <person name="He B."/>
            <person name="Liu H."/>
        </authorList>
    </citation>
    <scope>NUCLEOTIDE SEQUENCE [LARGE SCALE GENOMIC DNA]</scope>
    <source>
        <strain evidence="3">Sdau11-99</strain>
    </source>
</reference>
<evidence type="ECO:0000256" key="1">
    <source>
        <dbReference type="SAM" id="SignalP"/>
    </source>
</evidence>
<dbReference type="InterPro" id="IPR000757">
    <property type="entry name" value="Beta-glucanase-like"/>
</dbReference>
<protein>
    <submittedName>
        <fullName evidence="3">Endo- -beta- protein</fullName>
    </submittedName>
</protein>
<gene>
    <name evidence="3" type="ORF">GTA08_BOTSDO01342</name>
</gene>
<organism evidence="3 4">
    <name type="scientific">Botryosphaeria dothidea</name>
    <dbReference type="NCBI Taxonomy" id="55169"/>
    <lineage>
        <taxon>Eukaryota</taxon>
        <taxon>Fungi</taxon>
        <taxon>Dikarya</taxon>
        <taxon>Ascomycota</taxon>
        <taxon>Pezizomycotina</taxon>
        <taxon>Dothideomycetes</taxon>
        <taxon>Dothideomycetes incertae sedis</taxon>
        <taxon>Botryosphaeriales</taxon>
        <taxon>Botryosphaeriaceae</taxon>
        <taxon>Botryosphaeria</taxon>
    </lineage>
</organism>
<dbReference type="PROSITE" id="PS51762">
    <property type="entry name" value="GH16_2"/>
    <property type="match status" value="1"/>
</dbReference>
<proteinExistence type="predicted"/>
<accession>A0A8H4J7R7</accession>
<dbReference type="PANTHER" id="PTHR10963:SF24">
    <property type="entry name" value="GLYCOSIDASE C21B10.07-RELATED"/>
    <property type="match status" value="1"/>
</dbReference>
<dbReference type="EMBL" id="WWBZ02000001">
    <property type="protein sequence ID" value="KAF4313489.1"/>
    <property type="molecule type" value="Genomic_DNA"/>
</dbReference>
<dbReference type="PANTHER" id="PTHR10963">
    <property type="entry name" value="GLYCOSYL HYDROLASE-RELATED"/>
    <property type="match status" value="1"/>
</dbReference>
<dbReference type="InterPro" id="IPR050546">
    <property type="entry name" value="Glycosyl_Hydrlase_16"/>
</dbReference>
<feature type="signal peptide" evidence="1">
    <location>
        <begin position="1"/>
        <end position="23"/>
    </location>
</feature>
<dbReference type="InterPro" id="IPR013320">
    <property type="entry name" value="ConA-like_dom_sf"/>
</dbReference>
<dbReference type="GO" id="GO:0009251">
    <property type="term" value="P:glucan catabolic process"/>
    <property type="evidence" value="ECO:0007669"/>
    <property type="project" value="TreeGrafter"/>
</dbReference>
<sequence>MPSFSFLQGASTLLSFFTTVTTANTIDSPFPVVNTTSITIEVESGNYQYTRDASWYGSSFFDNFDFVTSEQYMNSSLNRSDPTNGFVNYVDERTAIDTGLIQFGAYGTPRWGVDTINNYTLGRDWGRPSIRLESKRNWTHGIFMADIAHMPGQSCGVWPAFWTLGSGAWPYNGEIDLIEGINLNVNNQITLHTSDNCTMITPPGAALSPVHDPKNRTWVRGVASGECSTNYTTDGCYANGTVPDNYGDGFNANGGGIYAMQWTSRFLKMWFFPRYAIPPAAQDAIDGTCDSPDVSGFGIPQAAFFGGRGCNVDARFKQHRLIFDTTFCGDWAGRKWPSSCPSAYGRNGSDACAIYVGAHPEDYMEAYWEVNSIQVFKELSLY</sequence>
<dbReference type="CDD" id="cd02181">
    <property type="entry name" value="GH16_fungal_Lam16A_glucanase"/>
    <property type="match status" value="1"/>
</dbReference>